<organism evidence="9 10">
    <name type="scientific">Pedobacter alpinus</name>
    <dbReference type="NCBI Taxonomy" id="1590643"/>
    <lineage>
        <taxon>Bacteria</taxon>
        <taxon>Pseudomonadati</taxon>
        <taxon>Bacteroidota</taxon>
        <taxon>Sphingobacteriia</taxon>
        <taxon>Sphingobacteriales</taxon>
        <taxon>Sphingobacteriaceae</taxon>
        <taxon>Pedobacter</taxon>
    </lineage>
</organism>
<evidence type="ECO:0000259" key="8">
    <source>
        <dbReference type="PROSITE" id="PS50109"/>
    </source>
</evidence>
<keyword evidence="6" id="KW-0902">Two-component regulatory system</keyword>
<evidence type="ECO:0000256" key="5">
    <source>
        <dbReference type="ARBA" id="ARBA00022777"/>
    </source>
</evidence>
<keyword evidence="5 9" id="KW-0418">Kinase</keyword>
<dbReference type="RefSeq" id="WP_379100750.1">
    <property type="nucleotide sequence ID" value="NZ_JBHULV010000013.1"/>
</dbReference>
<gene>
    <name evidence="9" type="ORF">ACFSSE_04700</name>
</gene>
<dbReference type="InterPro" id="IPR050351">
    <property type="entry name" value="BphY/WalK/GraS-like"/>
</dbReference>
<accession>A0ABW5TQJ1</accession>
<dbReference type="InterPro" id="IPR003594">
    <property type="entry name" value="HATPase_dom"/>
</dbReference>
<evidence type="ECO:0000256" key="3">
    <source>
        <dbReference type="ARBA" id="ARBA00022553"/>
    </source>
</evidence>
<reference evidence="10" key="1">
    <citation type="journal article" date="2019" name="Int. J. Syst. Evol. Microbiol.">
        <title>The Global Catalogue of Microorganisms (GCM) 10K type strain sequencing project: providing services to taxonomists for standard genome sequencing and annotation.</title>
        <authorList>
            <consortium name="The Broad Institute Genomics Platform"/>
            <consortium name="The Broad Institute Genome Sequencing Center for Infectious Disease"/>
            <person name="Wu L."/>
            <person name="Ma J."/>
        </authorList>
    </citation>
    <scope>NUCLEOTIDE SEQUENCE [LARGE SCALE GENOMIC DNA]</scope>
    <source>
        <strain evidence="10">KCTC 42456</strain>
    </source>
</reference>
<dbReference type="SUPFAM" id="SSF55874">
    <property type="entry name" value="ATPase domain of HSP90 chaperone/DNA topoisomerase II/histidine kinase"/>
    <property type="match status" value="1"/>
</dbReference>
<comment type="catalytic activity">
    <reaction evidence="1">
        <text>ATP + protein L-histidine = ADP + protein N-phospho-L-histidine.</text>
        <dbReference type="EC" id="2.7.13.3"/>
    </reaction>
</comment>
<dbReference type="PROSITE" id="PS50109">
    <property type="entry name" value="HIS_KIN"/>
    <property type="match status" value="1"/>
</dbReference>
<dbReference type="GO" id="GO:0016301">
    <property type="term" value="F:kinase activity"/>
    <property type="evidence" value="ECO:0007669"/>
    <property type="project" value="UniProtKB-KW"/>
</dbReference>
<keyword evidence="7" id="KW-1133">Transmembrane helix</keyword>
<evidence type="ECO:0000256" key="2">
    <source>
        <dbReference type="ARBA" id="ARBA00012438"/>
    </source>
</evidence>
<evidence type="ECO:0000313" key="10">
    <source>
        <dbReference type="Proteomes" id="UP001597546"/>
    </source>
</evidence>
<comment type="caution">
    <text evidence="9">The sequence shown here is derived from an EMBL/GenBank/DDBJ whole genome shotgun (WGS) entry which is preliminary data.</text>
</comment>
<keyword evidence="7" id="KW-0812">Transmembrane</keyword>
<dbReference type="InterPro" id="IPR003661">
    <property type="entry name" value="HisK_dim/P_dom"/>
</dbReference>
<evidence type="ECO:0000256" key="7">
    <source>
        <dbReference type="SAM" id="Phobius"/>
    </source>
</evidence>
<dbReference type="InterPro" id="IPR005467">
    <property type="entry name" value="His_kinase_dom"/>
</dbReference>
<dbReference type="PANTHER" id="PTHR45453:SF1">
    <property type="entry name" value="PHOSPHATE REGULON SENSOR PROTEIN PHOR"/>
    <property type="match status" value="1"/>
</dbReference>
<sequence>MSFALLGVMAMQFYFISESYDLKSQLFDQSVNDALHNVSNKLEKKEAMVFLAQKADIAYRKTQNEAFKLQMQKNKIARENKKDSRENRISSTEKSTIAFVRRMKANQAKSDSIFRLRDSMIRSRYPYRMVYNGPVAPENQQFSVNLRVDVDEVMDEYGIVHTIQRQSIVETPPITNGIKITKRGAAVIDSVRRYMVQDPVLGTVLKTIPKPNFLTGISETELRLASKKRQTEKQIKKVNNYLDSVEKVQDKRSIFEDIATEMQQASIPLKQRVEAQNIDSLLALELANNGINLNYNYRISSVQEDSVIFTKASQTAEFTPKNTYKTMLFTKDMVRDGGYLLVTFPEKNSVIMSNMGSILFSSASLLLVLAGSFIFTISSILKQKKVSEMKTDFINNMTHEFKTPVATIMIASDALKDPEINQNTARVSKLANIIYDENVRLGNHIERVLNIAKVEKEDVKLELAQQNMNDLIALVVDSMDLQLKKNNATLNLQLQANNSIIFGDELHLSNVIFNLIDNANKYSKENPEITISTHNDSKNLFIKIKDNGIGMNKEQLKKIFEQFYRIPTATYTMLKVLV</sequence>
<dbReference type="Proteomes" id="UP001597546">
    <property type="component" value="Unassembled WGS sequence"/>
</dbReference>
<keyword evidence="4" id="KW-0808">Transferase</keyword>
<dbReference type="InterPro" id="IPR036890">
    <property type="entry name" value="HATPase_C_sf"/>
</dbReference>
<dbReference type="PANTHER" id="PTHR45453">
    <property type="entry name" value="PHOSPHATE REGULON SENSOR PROTEIN PHOR"/>
    <property type="match status" value="1"/>
</dbReference>
<dbReference type="Gene3D" id="1.10.287.130">
    <property type="match status" value="1"/>
</dbReference>
<feature type="transmembrane region" description="Helical" evidence="7">
    <location>
        <begin position="358"/>
        <end position="381"/>
    </location>
</feature>
<dbReference type="Gene3D" id="3.30.565.10">
    <property type="entry name" value="Histidine kinase-like ATPase, C-terminal domain"/>
    <property type="match status" value="1"/>
</dbReference>
<evidence type="ECO:0000256" key="4">
    <source>
        <dbReference type="ARBA" id="ARBA00022679"/>
    </source>
</evidence>
<feature type="domain" description="Histidine kinase" evidence="8">
    <location>
        <begin position="396"/>
        <end position="578"/>
    </location>
</feature>
<keyword evidence="10" id="KW-1185">Reference proteome</keyword>
<dbReference type="Pfam" id="PF00512">
    <property type="entry name" value="HisKA"/>
    <property type="match status" value="1"/>
</dbReference>
<dbReference type="InterPro" id="IPR036097">
    <property type="entry name" value="HisK_dim/P_sf"/>
</dbReference>
<evidence type="ECO:0000256" key="6">
    <source>
        <dbReference type="ARBA" id="ARBA00023012"/>
    </source>
</evidence>
<dbReference type="SMART" id="SM00388">
    <property type="entry name" value="HisKA"/>
    <property type="match status" value="1"/>
</dbReference>
<protein>
    <recommendedName>
        <fullName evidence="2">histidine kinase</fullName>
        <ecNumber evidence="2">2.7.13.3</ecNumber>
    </recommendedName>
</protein>
<evidence type="ECO:0000313" key="9">
    <source>
        <dbReference type="EMBL" id="MFD2730995.1"/>
    </source>
</evidence>
<evidence type="ECO:0000256" key="1">
    <source>
        <dbReference type="ARBA" id="ARBA00000085"/>
    </source>
</evidence>
<name>A0ABW5TQJ1_9SPHI</name>
<proteinExistence type="predicted"/>
<dbReference type="CDD" id="cd00075">
    <property type="entry name" value="HATPase"/>
    <property type="match status" value="1"/>
</dbReference>
<keyword evidence="3" id="KW-0597">Phosphoprotein</keyword>
<dbReference type="EMBL" id="JBHULV010000013">
    <property type="protein sequence ID" value="MFD2730995.1"/>
    <property type="molecule type" value="Genomic_DNA"/>
</dbReference>
<dbReference type="CDD" id="cd00082">
    <property type="entry name" value="HisKA"/>
    <property type="match status" value="1"/>
</dbReference>
<dbReference type="Pfam" id="PF02518">
    <property type="entry name" value="HATPase_c"/>
    <property type="match status" value="1"/>
</dbReference>
<dbReference type="SUPFAM" id="SSF47384">
    <property type="entry name" value="Homodimeric domain of signal transducing histidine kinase"/>
    <property type="match status" value="1"/>
</dbReference>
<keyword evidence="7" id="KW-0472">Membrane</keyword>
<dbReference type="EC" id="2.7.13.3" evidence="2"/>